<dbReference type="Proteomes" id="UP000272781">
    <property type="component" value="Unassembled WGS sequence"/>
</dbReference>
<dbReference type="RefSeq" id="WP_123351562.1">
    <property type="nucleotide sequence ID" value="NZ_CP027432.2"/>
</dbReference>
<dbReference type="Gene3D" id="3.30.920.30">
    <property type="entry name" value="Hypothetical protein"/>
    <property type="match status" value="1"/>
</dbReference>
<evidence type="ECO:0000313" key="8">
    <source>
        <dbReference type="EMBL" id="QCI28624.1"/>
    </source>
</evidence>
<dbReference type="SUPFAM" id="SSF54786">
    <property type="entry name" value="YcfA/nrd intein domain"/>
    <property type="match status" value="1"/>
</dbReference>
<keyword evidence="5" id="KW-0378">Hydrolase</keyword>
<dbReference type="Proteomes" id="UP000298805">
    <property type="component" value="Chromosome"/>
</dbReference>
<dbReference type="EMBL" id="CP027432">
    <property type="protein sequence ID" value="QCI28624.1"/>
    <property type="molecule type" value="Genomic_DNA"/>
</dbReference>
<keyword evidence="2" id="KW-1277">Toxin-antitoxin system</keyword>
<evidence type="ECO:0000256" key="2">
    <source>
        <dbReference type="ARBA" id="ARBA00022649"/>
    </source>
</evidence>
<evidence type="ECO:0000256" key="4">
    <source>
        <dbReference type="ARBA" id="ARBA00022759"/>
    </source>
</evidence>
<evidence type="ECO:0000256" key="5">
    <source>
        <dbReference type="ARBA" id="ARBA00022801"/>
    </source>
</evidence>
<keyword evidence="6" id="KW-0694">RNA-binding</keyword>
<proteinExistence type="inferred from homology"/>
<reference evidence="9 10" key="2">
    <citation type="submission" date="2018-11" db="EMBL/GenBank/DDBJ databases">
        <title>Genomic Encyclopedia of Type Strains, Phase IV (KMG-IV): sequencing the most valuable type-strain genomes for metagenomic binning, comparative biology and taxonomic classification.</title>
        <authorList>
            <person name="Goeker M."/>
        </authorList>
    </citation>
    <scope>NUCLEOTIDE SEQUENCE [LARGE SCALE GENOMIC DNA]</scope>
    <source>
        <strain evidence="9 10">DSM 27783</strain>
    </source>
</reference>
<dbReference type="PANTHER" id="PTHR34873:SF3">
    <property type="entry name" value="ADDICTION MODULE TOXIN, HICA FAMILY"/>
    <property type="match status" value="1"/>
</dbReference>
<sequence length="77" mass="9012">MKLTNITGREFIKILKKLGFYLDRQNRGNHRIFKNDKGEIIVVPAYKKKVLKPGLLKGILSQLNINKDEFIKLRDMV</sequence>
<reference evidence="11" key="1">
    <citation type="submission" date="2018-03" db="EMBL/GenBank/DDBJ databases">
        <title>A comparative analysis of the Nautiliaceae.</title>
        <authorList>
            <person name="Grosche A."/>
            <person name="Smedile F."/>
            <person name="Vetriani C."/>
        </authorList>
    </citation>
    <scope>NUCLEOTIDE SEQUENCE [LARGE SCALE GENOMIC DNA]</scope>
    <source>
        <strain evidence="11">TB6</strain>
    </source>
</reference>
<dbReference type="GO" id="GO:0016787">
    <property type="term" value="F:hydrolase activity"/>
    <property type="evidence" value="ECO:0007669"/>
    <property type="project" value="UniProtKB-KW"/>
</dbReference>
<dbReference type="EMBL" id="RJVK01000001">
    <property type="protein sequence ID" value="ROR40647.1"/>
    <property type="molecule type" value="Genomic_DNA"/>
</dbReference>
<dbReference type="InterPro" id="IPR012933">
    <property type="entry name" value="HicA_mRNA_interferase"/>
</dbReference>
<evidence type="ECO:0000256" key="1">
    <source>
        <dbReference type="ARBA" id="ARBA00006620"/>
    </source>
</evidence>
<comment type="similarity">
    <text evidence="1">Belongs to the HicA mRNA interferase family.</text>
</comment>
<reference evidence="8" key="3">
    <citation type="submission" date="2019-06" db="EMBL/GenBank/DDBJ databases">
        <title>A comparative analysis of the Nautiliaceae.</title>
        <authorList>
            <person name="Grosche A."/>
            <person name="Smedile F."/>
            <person name="Vetriani C."/>
        </authorList>
    </citation>
    <scope>NUCLEOTIDE SEQUENCE</scope>
    <source>
        <strain evidence="8">TB6</strain>
    </source>
</reference>
<protein>
    <submittedName>
        <fullName evidence="8">Addiction module toxin, HicA family</fullName>
    </submittedName>
    <submittedName>
        <fullName evidence="9">RNA binding protein YcfA (HicA-like mRNA interferase family)</fullName>
    </submittedName>
</protein>
<dbReference type="GO" id="GO:0003729">
    <property type="term" value="F:mRNA binding"/>
    <property type="evidence" value="ECO:0007669"/>
    <property type="project" value="InterPro"/>
</dbReference>
<evidence type="ECO:0000256" key="3">
    <source>
        <dbReference type="ARBA" id="ARBA00022722"/>
    </source>
</evidence>
<evidence type="ECO:0000313" key="9">
    <source>
        <dbReference type="EMBL" id="ROR40647.1"/>
    </source>
</evidence>
<evidence type="ECO:0000313" key="11">
    <source>
        <dbReference type="Proteomes" id="UP000298805"/>
    </source>
</evidence>
<dbReference type="Pfam" id="PF07927">
    <property type="entry name" value="HicA_toxin"/>
    <property type="match status" value="1"/>
</dbReference>
<dbReference type="GO" id="GO:0004519">
    <property type="term" value="F:endonuclease activity"/>
    <property type="evidence" value="ECO:0007669"/>
    <property type="project" value="UniProtKB-KW"/>
</dbReference>
<keyword evidence="4" id="KW-0255">Endonuclease</keyword>
<keyword evidence="3" id="KW-0540">Nuclease</keyword>
<gene>
    <name evidence="8" type="ORF">C6V80_06490</name>
    <name evidence="9" type="ORF">EDC58_0126</name>
</gene>
<dbReference type="InterPro" id="IPR038570">
    <property type="entry name" value="HicA_sf"/>
</dbReference>
<keyword evidence="11" id="KW-1185">Reference proteome</keyword>
<evidence type="ECO:0000256" key="6">
    <source>
        <dbReference type="ARBA" id="ARBA00022884"/>
    </source>
</evidence>
<accession>A0AAJ4RD38</accession>
<name>A0AAJ4RD38_9BACT</name>
<evidence type="ECO:0000313" key="10">
    <source>
        <dbReference type="Proteomes" id="UP000272781"/>
    </source>
</evidence>
<evidence type="ECO:0000256" key="7">
    <source>
        <dbReference type="ARBA" id="ARBA00023016"/>
    </source>
</evidence>
<organism evidence="9 10">
    <name type="scientific">Caminibacter pacificus</name>
    <dbReference type="NCBI Taxonomy" id="1424653"/>
    <lineage>
        <taxon>Bacteria</taxon>
        <taxon>Pseudomonadati</taxon>
        <taxon>Campylobacterota</taxon>
        <taxon>Epsilonproteobacteria</taxon>
        <taxon>Nautiliales</taxon>
        <taxon>Nautiliaceae</taxon>
        <taxon>Caminibacter</taxon>
    </lineage>
</organism>
<dbReference type="PANTHER" id="PTHR34873">
    <property type="entry name" value="SSR1766 PROTEIN"/>
    <property type="match status" value="1"/>
</dbReference>
<dbReference type="AlphaFoldDB" id="A0AAJ4RD38"/>
<keyword evidence="7" id="KW-0346">Stress response</keyword>